<evidence type="ECO:0000313" key="3">
    <source>
        <dbReference type="EMBL" id="MBW19811.1"/>
    </source>
</evidence>
<dbReference type="InterPro" id="IPR050892">
    <property type="entry name" value="ADP-ribose_metab_enzymes"/>
</dbReference>
<feature type="region of interest" description="Disordered" evidence="1">
    <location>
        <begin position="202"/>
        <end position="278"/>
    </location>
</feature>
<dbReference type="SUPFAM" id="SSF52949">
    <property type="entry name" value="Macro domain-like"/>
    <property type="match status" value="1"/>
</dbReference>
<evidence type="ECO:0000256" key="1">
    <source>
        <dbReference type="SAM" id="MobiDB-lite"/>
    </source>
</evidence>
<feature type="region of interest" description="Disordered" evidence="1">
    <location>
        <begin position="637"/>
        <end position="656"/>
    </location>
</feature>
<name>A0A2H8U190_9HEMI</name>
<reference evidence="3" key="1">
    <citation type="submission" date="2017-10" db="EMBL/GenBank/DDBJ databases">
        <title>Transcriptome Assembly of Sugarcane Aphid Adults.</title>
        <authorList>
            <person name="Scully E.D."/>
            <person name="Palmer N.A."/>
            <person name="Geib S.M."/>
            <person name="Sarath G."/>
            <person name="Sattler S.E."/>
        </authorList>
    </citation>
    <scope>NUCLEOTIDE SEQUENCE</scope>
    <source>
        <tissue evidence="3">Whole body</tissue>
    </source>
</reference>
<organism evidence="3">
    <name type="scientific">Melanaphis sacchari</name>
    <dbReference type="NCBI Taxonomy" id="742174"/>
    <lineage>
        <taxon>Eukaryota</taxon>
        <taxon>Metazoa</taxon>
        <taxon>Ecdysozoa</taxon>
        <taxon>Arthropoda</taxon>
        <taxon>Hexapoda</taxon>
        <taxon>Insecta</taxon>
        <taxon>Pterygota</taxon>
        <taxon>Neoptera</taxon>
        <taxon>Paraneoptera</taxon>
        <taxon>Hemiptera</taxon>
        <taxon>Sternorrhyncha</taxon>
        <taxon>Aphidomorpha</taxon>
        <taxon>Aphidoidea</taxon>
        <taxon>Aphididae</taxon>
        <taxon>Aphidini</taxon>
        <taxon>Melanaphis</taxon>
    </lineage>
</organism>
<feature type="compositionally biased region" description="Basic residues" evidence="1">
    <location>
        <begin position="1"/>
        <end position="11"/>
    </location>
</feature>
<feature type="region of interest" description="Disordered" evidence="1">
    <location>
        <begin position="164"/>
        <end position="188"/>
    </location>
</feature>
<dbReference type="EMBL" id="GFXV01008006">
    <property type="protein sequence ID" value="MBW19811.1"/>
    <property type="molecule type" value="Transcribed_RNA"/>
</dbReference>
<dbReference type="GO" id="GO:0140291">
    <property type="term" value="P:peptidyl-glutamate ADP-deribosylation"/>
    <property type="evidence" value="ECO:0007669"/>
    <property type="project" value="TreeGrafter"/>
</dbReference>
<dbReference type="PROSITE" id="PS51154">
    <property type="entry name" value="MACRO"/>
    <property type="match status" value="1"/>
</dbReference>
<feature type="region of interest" description="Disordered" evidence="1">
    <location>
        <begin position="1"/>
        <end position="24"/>
    </location>
</feature>
<feature type="compositionally biased region" description="Basic and acidic residues" evidence="1">
    <location>
        <begin position="12"/>
        <end position="22"/>
    </location>
</feature>
<dbReference type="CDD" id="cd02901">
    <property type="entry name" value="Macro_Poa1p-like"/>
    <property type="match status" value="1"/>
</dbReference>
<dbReference type="PANTHER" id="PTHR12521:SF0">
    <property type="entry name" value="ADP-RIBOSE GLYCOHYDROLASE OARD1"/>
    <property type="match status" value="1"/>
</dbReference>
<dbReference type="PANTHER" id="PTHR12521">
    <property type="entry name" value="PROTEIN C6ORF130"/>
    <property type="match status" value="1"/>
</dbReference>
<dbReference type="InterPro" id="IPR002589">
    <property type="entry name" value="Macro_dom"/>
</dbReference>
<protein>
    <submittedName>
        <fullName evidence="3">O-acetyl-ADP-ribose deacetylase C6orf130</fullName>
    </submittedName>
</protein>
<proteinExistence type="predicted"/>
<dbReference type="InterPro" id="IPR043472">
    <property type="entry name" value="Macro_dom-like"/>
</dbReference>
<dbReference type="OrthoDB" id="6598519at2759"/>
<dbReference type="AlphaFoldDB" id="A0A2H8U190"/>
<evidence type="ECO:0000259" key="2">
    <source>
        <dbReference type="PROSITE" id="PS51154"/>
    </source>
</evidence>
<sequence length="656" mass="75965">MDKKKSSKTKRNKEEVKNEYNESAKFNKKKKKKNIILLNLPCKTEGEDKEINHGDSLLESPLSAYNQNIYEEQAVNQSFCKDQKGSKNKMCEKYSYKCTSKLDDIHNWLKNDLDKKEVCKSFHDDDKEGCVNNEKQNHSKRVQNQRKNSDRDFIVDKCIQKKGNDRKNTDLHDTHKSINDGERSSFNNKKKNQFFDHENVCEKPNCSKSDQNQSKFSDKSFSADKYNQTKSYNRNDCHSYEDTPKSVNTDGKRSSKNNKKKSSYQGMYSKKNDQKQRKNEICADDSLKQNEVQDRNIDLHKKPLINLKGCIIKEIDEDLFKLPKDYSLAHCIAEDLRMGAGIAVEFKRIFGGIGKLADQNLKVGDVGVVQRHNQYALYLVTKKYSYGKPTMNTMEKALRSLFTKMKNLNLTKLGIPKIGCGLDKLDWFDTRDLIIDIFSGSGIDITVCVPSKLLDSKTLQRLKVYITPNNLWDMESKTTIVLFIDLEKVCKNNWEDYVVNKVDTKYPFKENLLKDVKNKKLNPGAITTYNVNNEVIICMFFTQNSLYSSLEDGFKSIDQTFKYYKYLAIQSGPIEPSISLKHISLIVLILRSTSHLCELWLCGDVNQTSVINYDEYYRNLNTSMNYSFQLSSPIQNNNKYNDNRQSFNVKKTSNQN</sequence>
<accession>A0A2H8U190</accession>
<feature type="domain" description="Macro" evidence="2">
    <location>
        <begin position="299"/>
        <end position="458"/>
    </location>
</feature>
<dbReference type="Gene3D" id="3.40.220.10">
    <property type="entry name" value="Leucine Aminopeptidase, subunit E, domain 1"/>
    <property type="match status" value="1"/>
</dbReference>
<feature type="compositionally biased region" description="Basic and acidic residues" evidence="1">
    <location>
        <begin position="164"/>
        <end position="183"/>
    </location>
</feature>
<feature type="compositionally biased region" description="Basic and acidic residues" evidence="1">
    <location>
        <begin position="233"/>
        <end position="244"/>
    </location>
</feature>